<keyword evidence="7" id="KW-0963">Cytoplasm</keyword>
<dbReference type="Proteomes" id="UP000887577">
    <property type="component" value="Unplaced"/>
</dbReference>
<dbReference type="SUPFAM" id="SSF49879">
    <property type="entry name" value="SMAD/FHA domain"/>
    <property type="match status" value="1"/>
</dbReference>
<name>A0A914YXI8_9BILA</name>
<comment type="subcellular location">
    <subcellularLocation>
        <location evidence="7">Cytoplasm</location>
    </subcellularLocation>
    <subcellularLocation>
        <location evidence="7">Nucleus</location>
    </subcellularLocation>
</comment>
<evidence type="ECO:0000256" key="2">
    <source>
        <dbReference type="ARBA" id="ARBA00022723"/>
    </source>
</evidence>
<dbReference type="Gene3D" id="3.90.520.10">
    <property type="entry name" value="SMAD MH1 domain"/>
    <property type="match status" value="1"/>
</dbReference>
<dbReference type="GO" id="GO:0009791">
    <property type="term" value="P:post-embryonic development"/>
    <property type="evidence" value="ECO:0007669"/>
    <property type="project" value="UniProtKB-ARBA"/>
</dbReference>
<feature type="region of interest" description="Disordered" evidence="8">
    <location>
        <begin position="197"/>
        <end position="240"/>
    </location>
</feature>
<dbReference type="SMART" id="SM00524">
    <property type="entry name" value="DWB"/>
    <property type="match status" value="1"/>
</dbReference>
<feature type="domain" description="MH1" evidence="9">
    <location>
        <begin position="13"/>
        <end position="140"/>
    </location>
</feature>
<dbReference type="GO" id="GO:0070411">
    <property type="term" value="F:I-SMAD binding"/>
    <property type="evidence" value="ECO:0007669"/>
    <property type="project" value="TreeGrafter"/>
</dbReference>
<dbReference type="InterPro" id="IPR008984">
    <property type="entry name" value="SMAD_FHA_dom_sf"/>
</dbReference>
<keyword evidence="3" id="KW-0862">Zinc</keyword>
<dbReference type="InterPro" id="IPR017855">
    <property type="entry name" value="SMAD-like_dom_sf"/>
</dbReference>
<dbReference type="SUPFAM" id="SSF56366">
    <property type="entry name" value="SMAD MH1 domain"/>
    <property type="match status" value="1"/>
</dbReference>
<accession>A0A914YXI8</accession>
<dbReference type="InterPro" id="IPR003619">
    <property type="entry name" value="MAD_homology1_Dwarfin-type"/>
</dbReference>
<dbReference type="InterPro" id="IPR013019">
    <property type="entry name" value="MAD_homology_MH1"/>
</dbReference>
<dbReference type="InterPro" id="IPR001132">
    <property type="entry name" value="SMAD_dom_Dwarfin-type"/>
</dbReference>
<dbReference type="Pfam" id="PF03165">
    <property type="entry name" value="MH1"/>
    <property type="match status" value="1"/>
</dbReference>
<evidence type="ECO:0000256" key="4">
    <source>
        <dbReference type="ARBA" id="ARBA00023015"/>
    </source>
</evidence>
<comment type="similarity">
    <text evidence="1 7">Belongs to the dwarfin/SMAD family.</text>
</comment>
<evidence type="ECO:0000256" key="5">
    <source>
        <dbReference type="ARBA" id="ARBA00023163"/>
    </source>
</evidence>
<dbReference type="SMART" id="SM00523">
    <property type="entry name" value="DWA"/>
    <property type="match status" value="1"/>
</dbReference>
<dbReference type="GO" id="GO:0060395">
    <property type="term" value="P:SMAD protein signal transduction"/>
    <property type="evidence" value="ECO:0007669"/>
    <property type="project" value="TreeGrafter"/>
</dbReference>
<keyword evidence="4 7" id="KW-0805">Transcription regulation</keyword>
<dbReference type="Gene3D" id="2.60.200.10">
    <property type="match status" value="1"/>
</dbReference>
<feature type="domain" description="MH2" evidence="10">
    <location>
        <begin position="271"/>
        <end position="466"/>
    </location>
</feature>
<dbReference type="InterPro" id="IPR036578">
    <property type="entry name" value="SMAD_MH1_sf"/>
</dbReference>
<proteinExistence type="inferred from homology"/>
<dbReference type="GO" id="GO:0000981">
    <property type="term" value="F:DNA-binding transcription factor activity, RNA polymerase II-specific"/>
    <property type="evidence" value="ECO:0007669"/>
    <property type="project" value="TreeGrafter"/>
</dbReference>
<evidence type="ECO:0000256" key="3">
    <source>
        <dbReference type="ARBA" id="ARBA00022833"/>
    </source>
</evidence>
<dbReference type="GO" id="GO:0071144">
    <property type="term" value="C:heteromeric SMAD protein complex"/>
    <property type="evidence" value="ECO:0007669"/>
    <property type="project" value="TreeGrafter"/>
</dbReference>
<evidence type="ECO:0000259" key="9">
    <source>
        <dbReference type="PROSITE" id="PS51075"/>
    </source>
</evidence>
<evidence type="ECO:0000256" key="7">
    <source>
        <dbReference type="RuleBase" id="RU361195"/>
    </source>
</evidence>
<keyword evidence="2" id="KW-0479">Metal-binding</keyword>
<dbReference type="GO" id="GO:0030154">
    <property type="term" value="P:cell differentiation"/>
    <property type="evidence" value="ECO:0007669"/>
    <property type="project" value="TreeGrafter"/>
</dbReference>
<dbReference type="GO" id="GO:0030509">
    <property type="term" value="P:BMP signaling pathway"/>
    <property type="evidence" value="ECO:0007669"/>
    <property type="project" value="TreeGrafter"/>
</dbReference>
<dbReference type="GO" id="GO:0046872">
    <property type="term" value="F:metal ion binding"/>
    <property type="evidence" value="ECO:0007669"/>
    <property type="project" value="UniProtKB-KW"/>
</dbReference>
<feature type="compositionally biased region" description="Polar residues" evidence="8">
    <location>
        <begin position="213"/>
        <end position="225"/>
    </location>
</feature>
<dbReference type="InterPro" id="IPR013790">
    <property type="entry name" value="Dwarfin"/>
</dbReference>
<dbReference type="PROSITE" id="PS51076">
    <property type="entry name" value="MH2"/>
    <property type="match status" value="1"/>
</dbReference>
<evidence type="ECO:0000313" key="11">
    <source>
        <dbReference type="Proteomes" id="UP000887577"/>
    </source>
</evidence>
<evidence type="ECO:0000256" key="1">
    <source>
        <dbReference type="ARBA" id="ARBA00005545"/>
    </source>
</evidence>
<evidence type="ECO:0000256" key="8">
    <source>
        <dbReference type="SAM" id="MobiDB-lite"/>
    </source>
</evidence>
<dbReference type="WBParaSite" id="PSU_v2.g5211.t1">
    <property type="protein sequence ID" value="PSU_v2.g5211.t1"/>
    <property type="gene ID" value="PSU_v2.g5211"/>
</dbReference>
<dbReference type="GO" id="GO:0009653">
    <property type="term" value="P:anatomical structure morphogenesis"/>
    <property type="evidence" value="ECO:0007669"/>
    <property type="project" value="TreeGrafter"/>
</dbReference>
<dbReference type="PANTHER" id="PTHR13703">
    <property type="entry name" value="SMAD"/>
    <property type="match status" value="1"/>
</dbReference>
<keyword evidence="6 7" id="KW-0539">Nucleus</keyword>
<dbReference type="GO" id="GO:0051239">
    <property type="term" value="P:regulation of multicellular organismal process"/>
    <property type="evidence" value="ECO:0007669"/>
    <property type="project" value="UniProtKB-ARBA"/>
</dbReference>
<dbReference type="GO" id="GO:0000978">
    <property type="term" value="F:RNA polymerase II cis-regulatory region sequence-specific DNA binding"/>
    <property type="evidence" value="ECO:0007669"/>
    <property type="project" value="TreeGrafter"/>
</dbReference>
<keyword evidence="5 7" id="KW-0804">Transcription</keyword>
<protein>
    <recommendedName>
        <fullName evidence="7">Mothers against decapentaplegic homolog</fullName>
        <shortName evidence="7">MAD homolog</shortName>
        <shortName evidence="7">Mothers against DPP homolog</shortName>
    </recommendedName>
    <alternativeName>
        <fullName evidence="7">SMAD family member</fullName>
    </alternativeName>
</protein>
<evidence type="ECO:0000259" key="10">
    <source>
        <dbReference type="PROSITE" id="PS51076"/>
    </source>
</evidence>
<reference evidence="12" key="1">
    <citation type="submission" date="2022-11" db="UniProtKB">
        <authorList>
            <consortium name="WormBaseParasite"/>
        </authorList>
    </citation>
    <scope>IDENTIFICATION</scope>
</reference>
<evidence type="ECO:0000256" key="6">
    <source>
        <dbReference type="ARBA" id="ARBA00023242"/>
    </source>
</evidence>
<sequence length="466" mass="52924">MSMNIFSFNSSDPAVKSLLLWKVGGEEEKWALKAVESLVKKLRKKQGSNGSVEDLEFALANPLRQSKCVTIPRSMDGRLQVSHKKNLPHVIYCKLWRWPTISSHHELRPIPTCRFPYDSRNEHICINPYHYQRIEQQGGPIILRTPSASIQGIPDYPPRGSPMIGYLSPSGSGSESDYSQHPPMYSNQIGIQPIIQPQSFGSRDSPDDLRQHSPYSNYGYMSTPRQPLAESPSALSDDNDEIDRKISLPSSVTSSSAMFMRSTPPADENIWCTIYYYELNSRIGEPFKVSSTTVTVDGFTDPSDDPNRICLGRLSNVNRNHTTENTRRHIGRGVQFSCNDNNVTVTNFSQSTFFIQSGNANYKQNFQPTTVCRVPSMGSTILFDFDLFSNMLERAKCENDYQSVYELHKMCFIRMSFVKGWGQHYHRQEVTSTPCWIEMQLHRPLAAVDRVITHIKPPEAFSTNSK</sequence>
<organism evidence="11 12">
    <name type="scientific">Panagrolaimus superbus</name>
    <dbReference type="NCBI Taxonomy" id="310955"/>
    <lineage>
        <taxon>Eukaryota</taxon>
        <taxon>Metazoa</taxon>
        <taxon>Ecdysozoa</taxon>
        <taxon>Nematoda</taxon>
        <taxon>Chromadorea</taxon>
        <taxon>Rhabditida</taxon>
        <taxon>Tylenchina</taxon>
        <taxon>Panagrolaimomorpha</taxon>
        <taxon>Panagrolaimoidea</taxon>
        <taxon>Panagrolaimidae</taxon>
        <taxon>Panagrolaimus</taxon>
    </lineage>
</organism>
<dbReference type="PROSITE" id="PS51075">
    <property type="entry name" value="MH1"/>
    <property type="match status" value="1"/>
</dbReference>
<dbReference type="AlphaFoldDB" id="A0A914YXI8"/>
<dbReference type="Pfam" id="PF03166">
    <property type="entry name" value="MH2"/>
    <property type="match status" value="1"/>
</dbReference>
<evidence type="ECO:0000313" key="12">
    <source>
        <dbReference type="WBParaSite" id="PSU_v2.g5211.t1"/>
    </source>
</evidence>
<dbReference type="PANTHER" id="PTHR13703:SF65">
    <property type="entry name" value="DWARFIN SMA-3"/>
    <property type="match status" value="1"/>
</dbReference>
<dbReference type="GO" id="GO:0050793">
    <property type="term" value="P:regulation of developmental process"/>
    <property type="evidence" value="ECO:0007669"/>
    <property type="project" value="UniProtKB-ARBA"/>
</dbReference>
<dbReference type="GO" id="GO:0005737">
    <property type="term" value="C:cytoplasm"/>
    <property type="evidence" value="ECO:0007669"/>
    <property type="project" value="UniProtKB-SubCell"/>
</dbReference>
<keyword evidence="11" id="KW-1185">Reference proteome</keyword>